<dbReference type="GO" id="GO:0044205">
    <property type="term" value="P:'de novo' UMP biosynthetic process"/>
    <property type="evidence" value="ECO:0007669"/>
    <property type="project" value="UniProtKB-UniPathway"/>
</dbReference>
<dbReference type="GO" id="GO:0004842">
    <property type="term" value="F:ubiquitin-protein transferase activity"/>
    <property type="evidence" value="ECO:0007669"/>
    <property type="project" value="InterPro"/>
</dbReference>
<evidence type="ECO:0000256" key="4">
    <source>
        <dbReference type="ARBA" id="ARBA00005359"/>
    </source>
</evidence>
<evidence type="ECO:0000256" key="5">
    <source>
        <dbReference type="ARBA" id="ARBA00012791"/>
    </source>
</evidence>
<dbReference type="CDD" id="cd04738">
    <property type="entry name" value="DHOD_2_like"/>
    <property type="match status" value="1"/>
</dbReference>
<evidence type="ECO:0000256" key="3">
    <source>
        <dbReference type="ARBA" id="ARBA00005161"/>
    </source>
</evidence>
<dbReference type="GO" id="GO:0106430">
    <property type="term" value="F:dihydroorotate dehydrogenase (quinone) activity"/>
    <property type="evidence" value="ECO:0007669"/>
    <property type="project" value="UniProtKB-EC"/>
</dbReference>
<dbReference type="CDD" id="cd16654">
    <property type="entry name" value="RING-Ubox_CHIP"/>
    <property type="match status" value="1"/>
</dbReference>
<dbReference type="InterPro" id="IPR003613">
    <property type="entry name" value="Ubox_domain"/>
</dbReference>
<dbReference type="GO" id="GO:0005743">
    <property type="term" value="C:mitochondrial inner membrane"/>
    <property type="evidence" value="ECO:0007669"/>
    <property type="project" value="TreeGrafter"/>
</dbReference>
<evidence type="ECO:0000256" key="14">
    <source>
        <dbReference type="ARBA" id="ARBA00044534"/>
    </source>
</evidence>
<keyword evidence="11" id="KW-0413">Isomerase</keyword>
<comment type="subcellular location">
    <subcellularLocation>
        <location evidence="2">Membrane</location>
    </subcellularLocation>
</comment>
<dbReference type="PROSITE" id="PS00911">
    <property type="entry name" value="DHODEHASE_1"/>
    <property type="match status" value="1"/>
</dbReference>
<dbReference type="EC" id="1.3.5.2" evidence="5"/>
<keyword evidence="8" id="KW-0285">Flavoprotein</keyword>
<dbReference type="SMART" id="SM00504">
    <property type="entry name" value="Ubox"/>
    <property type="match status" value="1"/>
</dbReference>
<evidence type="ECO:0000256" key="17">
    <source>
        <dbReference type="SAM" id="MobiDB-lite"/>
    </source>
</evidence>
<dbReference type="GO" id="GO:0003755">
    <property type="term" value="F:peptidyl-prolyl cis-trans isomerase activity"/>
    <property type="evidence" value="ECO:0007669"/>
    <property type="project" value="UniProtKB-KW"/>
</dbReference>
<dbReference type="InterPro" id="IPR005719">
    <property type="entry name" value="Dihydroorotate_DH_2"/>
</dbReference>
<proteinExistence type="inferred from homology"/>
<dbReference type="EMBL" id="WNKQ01000019">
    <property type="protein sequence ID" value="KAF5845260.1"/>
    <property type="molecule type" value="Genomic_DNA"/>
</dbReference>
<dbReference type="InterPro" id="IPR019734">
    <property type="entry name" value="TPR_rpt"/>
</dbReference>
<evidence type="ECO:0000256" key="8">
    <source>
        <dbReference type="ARBA" id="ARBA00022630"/>
    </source>
</evidence>
<evidence type="ECO:0000256" key="10">
    <source>
        <dbReference type="ARBA" id="ARBA00023002"/>
    </source>
</evidence>
<gene>
    <name evidence="19" type="ORF">GGP41_002883</name>
</gene>
<dbReference type="SUPFAM" id="SSF57850">
    <property type="entry name" value="RING/U-box"/>
    <property type="match status" value="1"/>
</dbReference>
<feature type="domain" description="U-box" evidence="18">
    <location>
        <begin position="214"/>
        <end position="287"/>
    </location>
</feature>
<dbReference type="FunFam" id="3.20.20.70:FF:000242">
    <property type="entry name" value="Dihydroorotate reductase PyrE"/>
    <property type="match status" value="1"/>
</dbReference>
<dbReference type="SUPFAM" id="SSF51395">
    <property type="entry name" value="FMN-linked oxidoreductases"/>
    <property type="match status" value="1"/>
</dbReference>
<dbReference type="InterPro" id="IPR050074">
    <property type="entry name" value="DHO_dehydrogenase"/>
</dbReference>
<dbReference type="Pfam" id="PF01180">
    <property type="entry name" value="DHO_dh"/>
    <property type="match status" value="2"/>
</dbReference>
<evidence type="ECO:0000256" key="2">
    <source>
        <dbReference type="ARBA" id="ARBA00004370"/>
    </source>
</evidence>
<name>A0A8H5Z9G4_COCSA</name>
<dbReference type="Pfam" id="PF13414">
    <property type="entry name" value="TPR_11"/>
    <property type="match status" value="1"/>
</dbReference>
<dbReference type="SMART" id="SM00028">
    <property type="entry name" value="TPR"/>
    <property type="match status" value="3"/>
</dbReference>
<evidence type="ECO:0000256" key="7">
    <source>
        <dbReference type="ARBA" id="ARBA00017599"/>
    </source>
</evidence>
<dbReference type="Gene3D" id="1.25.40.10">
    <property type="entry name" value="Tetratricopeptide repeat domain"/>
    <property type="match status" value="1"/>
</dbReference>
<comment type="caution">
    <text evidence="19">The sequence shown here is derived from an EMBL/GenBank/DDBJ whole genome shotgun (WGS) entry which is preliminary data.</text>
</comment>
<dbReference type="InterPro" id="IPR045202">
    <property type="entry name" value="CHIP_RING-Ubox"/>
</dbReference>
<evidence type="ECO:0000259" key="18">
    <source>
        <dbReference type="PROSITE" id="PS51698"/>
    </source>
</evidence>
<dbReference type="InterPro" id="IPR011990">
    <property type="entry name" value="TPR-like_helical_dom_sf"/>
</dbReference>
<dbReference type="PROSITE" id="PS51698">
    <property type="entry name" value="U_BOX"/>
    <property type="match status" value="1"/>
</dbReference>
<dbReference type="InterPro" id="IPR013785">
    <property type="entry name" value="Aldolase_TIM"/>
</dbReference>
<dbReference type="InterPro" id="IPR005720">
    <property type="entry name" value="Dihydroorotate_DH_cat"/>
</dbReference>
<evidence type="ECO:0000256" key="15">
    <source>
        <dbReference type="ARBA" id="ARBA00044543"/>
    </source>
</evidence>
<comment type="pathway">
    <text evidence="3">Pyrimidine metabolism; UMP biosynthesis via de novo pathway; orotate from (S)-dihydroorotate (quinone route): step 1/1.</text>
</comment>
<organism evidence="19 20">
    <name type="scientific">Cochliobolus sativus</name>
    <name type="common">Common root rot and spot blotch fungus</name>
    <name type="synonym">Bipolaris sorokiniana</name>
    <dbReference type="NCBI Taxonomy" id="45130"/>
    <lineage>
        <taxon>Eukaryota</taxon>
        <taxon>Fungi</taxon>
        <taxon>Dikarya</taxon>
        <taxon>Ascomycota</taxon>
        <taxon>Pezizomycotina</taxon>
        <taxon>Dothideomycetes</taxon>
        <taxon>Pleosporomycetidae</taxon>
        <taxon>Pleosporales</taxon>
        <taxon>Pleosporineae</taxon>
        <taxon>Pleosporaceae</taxon>
        <taxon>Bipolaris</taxon>
    </lineage>
</organism>
<evidence type="ECO:0000256" key="1">
    <source>
        <dbReference type="ARBA" id="ARBA00001917"/>
    </source>
</evidence>
<comment type="similarity">
    <text evidence="4">Belongs to the dihydroorotate dehydrogenase family. Type 2 subfamily.</text>
</comment>
<evidence type="ECO:0000313" key="19">
    <source>
        <dbReference type="EMBL" id="KAF5845260.1"/>
    </source>
</evidence>
<dbReference type="AlphaFoldDB" id="A0A8H5Z9G4"/>
<dbReference type="InterPro" id="IPR013083">
    <property type="entry name" value="Znf_RING/FYVE/PHD"/>
</dbReference>
<comment type="catalytic activity">
    <reaction evidence="16">
        <text>(S)-dihydroorotate + a quinone = orotate + a quinol</text>
        <dbReference type="Rhea" id="RHEA:30187"/>
        <dbReference type="ChEBI" id="CHEBI:24646"/>
        <dbReference type="ChEBI" id="CHEBI:30839"/>
        <dbReference type="ChEBI" id="CHEBI:30864"/>
        <dbReference type="ChEBI" id="CHEBI:132124"/>
        <dbReference type="EC" id="1.3.5.2"/>
    </reaction>
</comment>
<dbReference type="InterPro" id="IPR001295">
    <property type="entry name" value="Dihydroorotate_DH_CS"/>
</dbReference>
<keyword evidence="10" id="KW-0560">Oxidoreductase</keyword>
<dbReference type="Gene3D" id="3.30.40.10">
    <property type="entry name" value="Zinc/RING finger domain, C3HC4 (zinc finger)"/>
    <property type="match status" value="1"/>
</dbReference>
<dbReference type="EC" id="5.2.1.8" evidence="6"/>
<evidence type="ECO:0000313" key="20">
    <source>
        <dbReference type="Proteomes" id="UP000624244"/>
    </source>
</evidence>
<dbReference type="GO" id="GO:0006207">
    <property type="term" value="P:'de novo' pyrimidine nucleobase biosynthetic process"/>
    <property type="evidence" value="ECO:0007669"/>
    <property type="project" value="InterPro"/>
</dbReference>
<evidence type="ECO:0000256" key="13">
    <source>
        <dbReference type="ARBA" id="ARBA00031623"/>
    </source>
</evidence>
<dbReference type="Gene3D" id="3.20.20.70">
    <property type="entry name" value="Aldolase class I"/>
    <property type="match status" value="2"/>
</dbReference>
<accession>A0A8H5Z9G4</accession>
<evidence type="ECO:0000256" key="6">
    <source>
        <dbReference type="ARBA" id="ARBA00013194"/>
    </source>
</evidence>
<feature type="region of interest" description="Disordered" evidence="17">
    <location>
        <begin position="706"/>
        <end position="756"/>
    </location>
</feature>
<dbReference type="GO" id="GO:0016567">
    <property type="term" value="P:protein ubiquitination"/>
    <property type="evidence" value="ECO:0007669"/>
    <property type="project" value="InterPro"/>
</dbReference>
<dbReference type="SUPFAM" id="SSF48452">
    <property type="entry name" value="TPR-like"/>
    <property type="match status" value="1"/>
</dbReference>
<evidence type="ECO:0000256" key="12">
    <source>
        <dbReference type="ARBA" id="ARBA00023136"/>
    </source>
</evidence>
<comment type="cofactor">
    <cofactor evidence="1">
        <name>FMN</name>
        <dbReference type="ChEBI" id="CHEBI:58210"/>
    </cofactor>
</comment>
<reference evidence="19" key="1">
    <citation type="submission" date="2019-11" db="EMBL/GenBank/DDBJ databases">
        <title>Bipolaris sorokiniana Genome sequencing.</title>
        <authorList>
            <person name="Wang H."/>
        </authorList>
    </citation>
    <scope>NUCLEOTIDE SEQUENCE</scope>
</reference>
<keyword evidence="9" id="KW-0288">FMN</keyword>
<evidence type="ECO:0000256" key="11">
    <source>
        <dbReference type="ARBA" id="ARBA00023110"/>
    </source>
</evidence>
<evidence type="ECO:0000256" key="16">
    <source>
        <dbReference type="ARBA" id="ARBA00048639"/>
    </source>
</evidence>
<feature type="region of interest" description="Disordered" evidence="17">
    <location>
        <begin position="172"/>
        <end position="194"/>
    </location>
</feature>
<dbReference type="PANTHER" id="PTHR48109:SF4">
    <property type="entry name" value="DIHYDROOROTATE DEHYDROGENASE (QUINONE), MITOCHONDRIAL"/>
    <property type="match status" value="1"/>
</dbReference>
<dbReference type="Proteomes" id="UP000624244">
    <property type="component" value="Unassembled WGS sequence"/>
</dbReference>
<dbReference type="UniPathway" id="UPA00070">
    <property type="reaction ID" value="UER00946"/>
</dbReference>
<dbReference type="Pfam" id="PF04564">
    <property type="entry name" value="U-box"/>
    <property type="match status" value="1"/>
</dbReference>
<keyword evidence="12" id="KW-0472">Membrane</keyword>
<evidence type="ECO:0000256" key="9">
    <source>
        <dbReference type="ARBA" id="ARBA00022643"/>
    </source>
</evidence>
<protein>
    <recommendedName>
        <fullName evidence="7">Dihydroorotate dehydrogenase (quinone), mitochondrial</fullName>
        <ecNumber evidence="5">1.3.5.2</ecNumber>
        <ecNumber evidence="6">5.2.1.8</ecNumber>
    </recommendedName>
    <alternativeName>
        <fullName evidence="13">Dihydroorotate oxidase</fullName>
    </alternativeName>
    <alternativeName>
        <fullName evidence="14">E3 ubiquitin-protein ligase CHIP</fullName>
    </alternativeName>
    <alternativeName>
        <fullName evidence="15">RING-type E3 ubiquitin transferase CHIP</fullName>
    </alternativeName>
</protein>
<dbReference type="PANTHER" id="PTHR48109">
    <property type="entry name" value="DIHYDROOROTATE DEHYDROGENASE (QUINONE), MITOCHONDRIAL-RELATED"/>
    <property type="match status" value="1"/>
</dbReference>
<keyword evidence="11" id="KW-0697">Rotamase</keyword>
<sequence>MPPPGNEYAAEQLKNSGNKCFKNGDYEGAETLYSQAIQKNSANPLLFTNRANARLKMEKWEGVIDDCIRSIELLKDNMKAFFYLAQAQLAINHPNEALSSALMAYELCTTSAQQTSNAATISALVLKCKKAKWDIRERERIRRRGDLLSDLESMLETQYKKDMDEIDVRMEAGETSRTDGQEEKAERKQEFEKKRDDLRTAFAISDPDNQQKREVPDYLVDGITFEIMHDPVVTKNGRSYERATLIEHLKRSPTDPLTRETLTISDLRPNIALKEACEEFMSANSGWVYDCAASLRALRVRPSIPRHRPTHRSLLQTPTRYATTSTTATEAATNVRSAGTRTKNFIYGTLLAVGGTFGYLYVTDTRASIHQWLLVPALRVIYPDGEDAHHAGTRMLKVLHSFGINPRERGVADSQGDLAVEVFGHTLNNPIGTSAGIDKGAEVPTPLFDLGAGVVEVGAITLMPQEGNPKPRVFRIPSQNALINRYGFNSEGAELVASRLRQRVREFAYHAGLGLDEDAERRVLDGEAGVPPGSLHEGRLMAVQVAKNKSTSENDIESVVRDYATAVGYVGKYADVLVVNVSSPNTPGLRTLQNVEPLTKLLSGVVGAVKKIDRKTKPAVMVKVSPDEDSEEQISGICEAVWDSGVDGVIVGNTTKKRPDPLPKGYLLSQSEASILLEQGGYSGPQMFERTLALVKKYRKALDEGPKHITLPTQPKDIKASAGQDSGDESTKSSMTKPSLDVEQPAPKPASSDFDDISESAPLVTLQSTPKAAPAPDAPRKVIFATGGITNGRQAREVLDAGASVAQVYTAMIYGGAGTITRIKQEMRDDAKAQKTITKS</sequence>